<dbReference type="Proteomes" id="UP001630127">
    <property type="component" value="Unassembled WGS sequence"/>
</dbReference>
<organism evidence="1 2">
    <name type="scientific">Cinchona calisaya</name>
    <dbReference type="NCBI Taxonomy" id="153742"/>
    <lineage>
        <taxon>Eukaryota</taxon>
        <taxon>Viridiplantae</taxon>
        <taxon>Streptophyta</taxon>
        <taxon>Embryophyta</taxon>
        <taxon>Tracheophyta</taxon>
        <taxon>Spermatophyta</taxon>
        <taxon>Magnoliopsida</taxon>
        <taxon>eudicotyledons</taxon>
        <taxon>Gunneridae</taxon>
        <taxon>Pentapetalae</taxon>
        <taxon>asterids</taxon>
        <taxon>lamiids</taxon>
        <taxon>Gentianales</taxon>
        <taxon>Rubiaceae</taxon>
        <taxon>Cinchonoideae</taxon>
        <taxon>Cinchoneae</taxon>
        <taxon>Cinchona</taxon>
    </lineage>
</organism>
<evidence type="ECO:0000313" key="1">
    <source>
        <dbReference type="EMBL" id="KAL3519175.1"/>
    </source>
</evidence>
<proteinExistence type="predicted"/>
<dbReference type="Gene3D" id="3.60.10.10">
    <property type="entry name" value="Endonuclease/exonuclease/phosphatase"/>
    <property type="match status" value="1"/>
</dbReference>
<dbReference type="SUPFAM" id="SSF56219">
    <property type="entry name" value="DNase I-like"/>
    <property type="match status" value="1"/>
</dbReference>
<sequence length="135" mass="15341">MAVQATPVHLGAVSEWSLLFRFRLERVFEHWVRVDGITLDNITMENTTAKGEHHSNEKEAVDDVVDSLRSSSSQNVYFSVVYAKYTPTERRTLRDQMQHISNILQSTPWIIEGDFNVITSSSEYAGNSRPPHGGF</sequence>
<comment type="caution">
    <text evidence="1">The sequence shown here is derived from an EMBL/GenBank/DDBJ whole genome shotgun (WGS) entry which is preliminary data.</text>
</comment>
<protein>
    <recommendedName>
        <fullName evidence="3">Endonuclease/exonuclease/phosphatase domain-containing protein</fullName>
    </recommendedName>
</protein>
<name>A0ABD2ZLF6_9GENT</name>
<dbReference type="EMBL" id="JBJUIK010000009">
    <property type="protein sequence ID" value="KAL3519175.1"/>
    <property type="molecule type" value="Genomic_DNA"/>
</dbReference>
<gene>
    <name evidence="1" type="ORF">ACH5RR_021764</name>
</gene>
<reference evidence="1 2" key="1">
    <citation type="submission" date="2024-11" db="EMBL/GenBank/DDBJ databases">
        <title>A near-complete genome assembly of Cinchona calisaya.</title>
        <authorList>
            <person name="Lian D.C."/>
            <person name="Zhao X.W."/>
            <person name="Wei L."/>
        </authorList>
    </citation>
    <scope>NUCLEOTIDE SEQUENCE [LARGE SCALE GENOMIC DNA]</scope>
    <source>
        <tissue evidence="1">Nenye</tissue>
    </source>
</reference>
<dbReference type="InterPro" id="IPR036691">
    <property type="entry name" value="Endo/exonu/phosph_ase_sf"/>
</dbReference>
<accession>A0ABD2ZLF6</accession>
<evidence type="ECO:0000313" key="2">
    <source>
        <dbReference type="Proteomes" id="UP001630127"/>
    </source>
</evidence>
<evidence type="ECO:0008006" key="3">
    <source>
        <dbReference type="Google" id="ProtNLM"/>
    </source>
</evidence>
<dbReference type="AlphaFoldDB" id="A0ABD2ZLF6"/>
<keyword evidence="2" id="KW-1185">Reference proteome</keyword>